<dbReference type="EMBL" id="JBHSWI010000001">
    <property type="protein sequence ID" value="MFC6646257.1"/>
    <property type="molecule type" value="Genomic_DNA"/>
</dbReference>
<comment type="caution">
    <text evidence="2">The sequence shown here is derived from an EMBL/GenBank/DDBJ whole genome shotgun (WGS) entry which is preliminary data.</text>
</comment>
<reference evidence="3" key="1">
    <citation type="journal article" date="2019" name="Int. J. Syst. Evol. Microbiol.">
        <title>The Global Catalogue of Microorganisms (GCM) 10K type strain sequencing project: providing services to taxonomists for standard genome sequencing and annotation.</title>
        <authorList>
            <consortium name="The Broad Institute Genomics Platform"/>
            <consortium name="The Broad Institute Genome Sequencing Center for Infectious Disease"/>
            <person name="Wu L."/>
            <person name="Ma J."/>
        </authorList>
    </citation>
    <scope>NUCLEOTIDE SEQUENCE [LARGE SCALE GENOMIC DNA]</scope>
    <source>
        <strain evidence="3">CGMCC 1.16026</strain>
    </source>
</reference>
<dbReference type="Proteomes" id="UP001596391">
    <property type="component" value="Unassembled WGS sequence"/>
</dbReference>
<evidence type="ECO:0000313" key="2">
    <source>
        <dbReference type="EMBL" id="MFC6646257.1"/>
    </source>
</evidence>
<evidence type="ECO:0000313" key="3">
    <source>
        <dbReference type="Proteomes" id="UP001596391"/>
    </source>
</evidence>
<organism evidence="2 3">
    <name type="scientific">Granulicella cerasi</name>
    <dbReference type="NCBI Taxonomy" id="741063"/>
    <lineage>
        <taxon>Bacteria</taxon>
        <taxon>Pseudomonadati</taxon>
        <taxon>Acidobacteriota</taxon>
        <taxon>Terriglobia</taxon>
        <taxon>Terriglobales</taxon>
        <taxon>Acidobacteriaceae</taxon>
        <taxon>Granulicella</taxon>
    </lineage>
</organism>
<gene>
    <name evidence="2" type="ORF">ACFQBQ_11815</name>
</gene>
<feature type="region of interest" description="Disordered" evidence="1">
    <location>
        <begin position="1"/>
        <end position="36"/>
    </location>
</feature>
<dbReference type="RefSeq" id="WP_263369946.1">
    <property type="nucleotide sequence ID" value="NZ_JAGSYD010000001.1"/>
</dbReference>
<evidence type="ECO:0000256" key="1">
    <source>
        <dbReference type="SAM" id="MobiDB-lite"/>
    </source>
</evidence>
<proteinExistence type="predicted"/>
<name>A0ABW1Z9X6_9BACT</name>
<keyword evidence="3" id="KW-1185">Reference proteome</keyword>
<accession>A0ABW1Z9X6</accession>
<protein>
    <submittedName>
        <fullName evidence="2">Uncharacterized protein</fullName>
    </submittedName>
</protein>
<sequence>MIRTHRMDVDVDGSPRAYGPDGFKTLDVPQDAHSQRRPNAPIVGYMTDHGKPVVQGPSDPAPGYYVSQTTFEDDSLPERDPRRYVDATKINYVVLGDEARRRGARIGDFVAVYSKLHRACVFGIVADAGNPSGDEGSLHLLQSLGYGFHDGRNESVEESDIFVRFYPRSNPDDVFFRQQSKLDAFARKQGISCDFSDVAASKKTLKR</sequence>